<reference evidence="4" key="1">
    <citation type="journal article" date="2019" name="Int. J. Syst. Evol. Microbiol.">
        <title>The Global Catalogue of Microorganisms (GCM) 10K type strain sequencing project: providing services to taxonomists for standard genome sequencing and annotation.</title>
        <authorList>
            <consortium name="The Broad Institute Genomics Platform"/>
            <consortium name="The Broad Institute Genome Sequencing Center for Infectious Disease"/>
            <person name="Wu L."/>
            <person name="Ma J."/>
        </authorList>
    </citation>
    <scope>NUCLEOTIDE SEQUENCE [LARGE SCALE GENOMIC DNA]</scope>
    <source>
        <strain evidence="4">KCTC 42875</strain>
    </source>
</reference>
<organism evidence="3 4">
    <name type="scientific">Lysobacter cavernae</name>
    <dbReference type="NCBI Taxonomy" id="1685901"/>
    <lineage>
        <taxon>Bacteria</taxon>
        <taxon>Pseudomonadati</taxon>
        <taxon>Pseudomonadota</taxon>
        <taxon>Gammaproteobacteria</taxon>
        <taxon>Lysobacterales</taxon>
        <taxon>Lysobacteraceae</taxon>
        <taxon>Lysobacter</taxon>
    </lineage>
</organism>
<evidence type="ECO:0000256" key="2">
    <source>
        <dbReference type="SAM" id="SignalP"/>
    </source>
</evidence>
<dbReference type="EMBL" id="JBHRXK010000001">
    <property type="protein sequence ID" value="MFC3550253.1"/>
    <property type="molecule type" value="Genomic_DNA"/>
</dbReference>
<feature type="region of interest" description="Disordered" evidence="1">
    <location>
        <begin position="86"/>
        <end position="123"/>
    </location>
</feature>
<feature type="compositionally biased region" description="Basic and acidic residues" evidence="1">
    <location>
        <begin position="102"/>
        <end position="113"/>
    </location>
</feature>
<feature type="chain" id="PRO_5045180210" evidence="2">
    <location>
        <begin position="20"/>
        <end position="163"/>
    </location>
</feature>
<evidence type="ECO:0000313" key="4">
    <source>
        <dbReference type="Proteomes" id="UP001595740"/>
    </source>
</evidence>
<feature type="region of interest" description="Disordered" evidence="1">
    <location>
        <begin position="142"/>
        <end position="163"/>
    </location>
</feature>
<name>A0ABV7RN45_9GAMM</name>
<keyword evidence="2" id="KW-0732">Signal</keyword>
<evidence type="ECO:0000313" key="3">
    <source>
        <dbReference type="EMBL" id="MFC3550253.1"/>
    </source>
</evidence>
<sequence>MRKMSLVVLLLLCAGGVSAQEGSCVARVDPRQQAPDATMLGSIGQPQSRHGMGTGAGNRVLMQALAQSQWTDDTLASARLGDCQPVAFGKRRPATTSQGDGEGYKPKTKHDNTPYRFNMHQNGRRMSADEFDAWMKSRGIRVAKGTPAKKADTRVAKDRKRGQ</sequence>
<proteinExistence type="predicted"/>
<evidence type="ECO:0000256" key="1">
    <source>
        <dbReference type="SAM" id="MobiDB-lite"/>
    </source>
</evidence>
<gene>
    <name evidence="3" type="ORF">ACFOLC_04420</name>
</gene>
<comment type="caution">
    <text evidence="3">The sequence shown here is derived from an EMBL/GenBank/DDBJ whole genome shotgun (WGS) entry which is preliminary data.</text>
</comment>
<keyword evidence="4" id="KW-1185">Reference proteome</keyword>
<dbReference type="RefSeq" id="WP_386757887.1">
    <property type="nucleotide sequence ID" value="NZ_JBHRXK010000001.1"/>
</dbReference>
<feature type="signal peptide" evidence="2">
    <location>
        <begin position="1"/>
        <end position="19"/>
    </location>
</feature>
<protein>
    <submittedName>
        <fullName evidence="3">Uncharacterized protein</fullName>
    </submittedName>
</protein>
<dbReference type="Proteomes" id="UP001595740">
    <property type="component" value="Unassembled WGS sequence"/>
</dbReference>
<accession>A0ABV7RN45</accession>